<comment type="caution">
    <text evidence="4">The sequence shown here is derived from an EMBL/GenBank/DDBJ whole genome shotgun (WGS) entry which is preliminary data.</text>
</comment>
<dbReference type="InterPro" id="IPR031107">
    <property type="entry name" value="Small_HSP"/>
</dbReference>
<dbReference type="AlphaFoldDB" id="A0A5D0MEQ7"/>
<name>A0A5D0MEQ7_9BACT</name>
<dbReference type="SUPFAM" id="SSF49764">
    <property type="entry name" value="HSP20-like chaperones"/>
    <property type="match status" value="1"/>
</dbReference>
<evidence type="ECO:0000256" key="1">
    <source>
        <dbReference type="PROSITE-ProRule" id="PRU00285"/>
    </source>
</evidence>
<dbReference type="EMBL" id="VSIX01000003">
    <property type="protein sequence ID" value="TYB32174.1"/>
    <property type="molecule type" value="Genomic_DNA"/>
</dbReference>
<comment type="similarity">
    <text evidence="1 2">Belongs to the small heat shock protein (HSP20) family.</text>
</comment>
<dbReference type="PROSITE" id="PS01031">
    <property type="entry name" value="SHSP"/>
    <property type="match status" value="1"/>
</dbReference>
<dbReference type="Pfam" id="PF00011">
    <property type="entry name" value="HSP20"/>
    <property type="match status" value="1"/>
</dbReference>
<dbReference type="InterPro" id="IPR008978">
    <property type="entry name" value="HSP20-like_chaperone"/>
</dbReference>
<proteinExistence type="inferred from homology"/>
<protein>
    <submittedName>
        <fullName evidence="4">Hsp20/alpha crystallin family protein</fullName>
    </submittedName>
</protein>
<evidence type="ECO:0000256" key="2">
    <source>
        <dbReference type="RuleBase" id="RU003616"/>
    </source>
</evidence>
<evidence type="ECO:0000259" key="3">
    <source>
        <dbReference type="PROSITE" id="PS01031"/>
    </source>
</evidence>
<sequence length="158" mass="18795">MKRFLKRKNEEDKSLSRRDDFFGSFFDEMEKLFEDFWGDSLIDTPSTGTRRFSVDISEKDDSFIVEAELPGINEDDLEVKLERDILTISAEKEEENEEEDKNYYRREIRSGRFERRFRLPDNIDKENIKADLKDGILKIDLPKTEESKEVKKIDINKG</sequence>
<feature type="domain" description="SHSP" evidence="3">
    <location>
        <begin position="45"/>
        <end position="158"/>
    </location>
</feature>
<accession>A0A5D0MEQ7</accession>
<organism evidence="4 5">
    <name type="scientific">Candidatus Mcinerneyibacterium aminivorans</name>
    <dbReference type="NCBI Taxonomy" id="2703815"/>
    <lineage>
        <taxon>Bacteria</taxon>
        <taxon>Candidatus Macinerneyibacteriota</taxon>
        <taxon>Candidatus Mcinerneyibacteria</taxon>
        <taxon>Candidatus Mcinerneyibacteriales</taxon>
        <taxon>Candidatus Mcinerneyibacteriaceae</taxon>
        <taxon>Candidatus Mcinerneyibacterium</taxon>
    </lineage>
</organism>
<evidence type="ECO:0000313" key="5">
    <source>
        <dbReference type="Proteomes" id="UP000324143"/>
    </source>
</evidence>
<dbReference type="PANTHER" id="PTHR11527">
    <property type="entry name" value="HEAT-SHOCK PROTEIN 20 FAMILY MEMBER"/>
    <property type="match status" value="1"/>
</dbReference>
<keyword evidence="5" id="KW-1185">Reference proteome</keyword>
<dbReference type="CDD" id="cd06464">
    <property type="entry name" value="ACD_sHsps-like"/>
    <property type="match status" value="1"/>
</dbReference>
<dbReference type="InterPro" id="IPR002068">
    <property type="entry name" value="A-crystallin/Hsp20_dom"/>
</dbReference>
<dbReference type="Proteomes" id="UP000324143">
    <property type="component" value="Unassembled WGS sequence"/>
</dbReference>
<evidence type="ECO:0000313" key="4">
    <source>
        <dbReference type="EMBL" id="TYB32174.1"/>
    </source>
</evidence>
<gene>
    <name evidence="4" type="ORF">FXF47_00100</name>
</gene>
<dbReference type="Gene3D" id="2.60.40.790">
    <property type="match status" value="1"/>
</dbReference>
<reference evidence="4" key="1">
    <citation type="submission" date="2019-08" db="EMBL/GenBank/DDBJ databases">
        <title>Genomic characterization of a novel candidate phylum (ARYD3) from a high temperature, high salinity tertiary oil reservoir in north central Oklahoma, USA.</title>
        <authorList>
            <person name="Youssef N.H."/>
            <person name="Yadav A."/>
            <person name="Elshahed M.S."/>
        </authorList>
    </citation>
    <scope>NUCLEOTIDE SEQUENCE [LARGE SCALE GENOMIC DNA]</scope>
    <source>
        <strain evidence="4">ARYD3</strain>
    </source>
</reference>